<dbReference type="PANTHER" id="PTHR46689:SF1">
    <property type="entry name" value="PHOD-LIKE PHOSPHATASE DOMAIN-CONTAINING PROTEIN"/>
    <property type="match status" value="1"/>
</dbReference>
<dbReference type="GO" id="GO:0016020">
    <property type="term" value="C:membrane"/>
    <property type="evidence" value="ECO:0007669"/>
    <property type="project" value="TreeGrafter"/>
</dbReference>
<protein>
    <recommendedName>
        <fullName evidence="1">PhoD-like phosphatase domain-containing protein</fullName>
    </recommendedName>
</protein>
<feature type="domain" description="PhoD-like phosphatase" evidence="1">
    <location>
        <begin position="410"/>
        <end position="566"/>
    </location>
</feature>
<organism evidence="2 3">
    <name type="scientific">Malassezia equina</name>
    <dbReference type="NCBI Taxonomy" id="1381935"/>
    <lineage>
        <taxon>Eukaryota</taxon>
        <taxon>Fungi</taxon>
        <taxon>Dikarya</taxon>
        <taxon>Basidiomycota</taxon>
        <taxon>Ustilaginomycotina</taxon>
        <taxon>Malasseziomycetes</taxon>
        <taxon>Malasseziales</taxon>
        <taxon>Malasseziaceae</taxon>
        <taxon>Malassezia</taxon>
    </lineage>
</organism>
<accession>A0AAF0IXR1</accession>
<dbReference type="EMBL" id="CP119900">
    <property type="protein sequence ID" value="WFD22071.1"/>
    <property type="molecule type" value="Genomic_DNA"/>
</dbReference>
<sequence>MSNWHVDVGPLLRYDTVDPRGIYHAFVLLVTQHTAATMPRVAPVLQYVPMADQKPTGPPMQTRGLQLWVYADETNRAHVFWRFKIEIQMLRVPQSVAYTIVGATDLVDFHVPAYHQNFRWATYSCSGFSASVKQDEFNGADPMWNDLLIEHAHNPFHLLVGGGDQIYNDQVAKQEGLENHIFSPKKLTAEGEEIPLEPRYQQVIDRFLFHNYVKCFGSGAMARAFSRIPMVNMLDDHDLIDGFGTYSEELMQSPVFNLIGSRGYFFYLLFQHFMVDEVDGVLNENTTNPNPTQFRSLIIGGPGSYIAFPTHSFLIWMGPKQHMLLLDCRAQRKMDQVCAEETYERVFEACMNLPESVRHLIIQLGVPIAYPRMVFLEKMLGSKFNPFVKVAKASSPSFTNSTYSTLTQDFDGSVEILDDLHDHWCSHLHKKERNQLIEQTQELSKEKKLRITFLSGDVHAASCGVFSSETEIRPEQDYKYSLALITSAIVNAPPPPAVIKVTNKLATKQHRSLHYLGTRETMYPLFEFDLNDHPNKLKYIMGARNWCAVDFDESTTEILFHVRVEKKQGSGRAKEYTVKAPAPLF</sequence>
<dbReference type="Pfam" id="PF19050">
    <property type="entry name" value="PhoD_2"/>
    <property type="match status" value="2"/>
</dbReference>
<gene>
    <name evidence="2" type="ORF">MEQU1_000733</name>
</gene>
<name>A0AAF0IXR1_9BASI</name>
<dbReference type="InterPro" id="IPR038607">
    <property type="entry name" value="PhoD-like_sf"/>
</dbReference>
<dbReference type="AlphaFoldDB" id="A0AAF0IXR1"/>
<reference evidence="2" key="1">
    <citation type="submission" date="2023-03" db="EMBL/GenBank/DDBJ databases">
        <title>Mating type loci evolution in Malassezia.</title>
        <authorList>
            <person name="Coelho M.A."/>
        </authorList>
    </citation>
    <scope>NUCLEOTIDE SEQUENCE</scope>
    <source>
        <strain evidence="2">CBS 12830</strain>
    </source>
</reference>
<dbReference type="InterPro" id="IPR043904">
    <property type="entry name" value="PhoD_2-like"/>
</dbReference>
<dbReference type="PANTHER" id="PTHR46689">
    <property type="entry name" value="MEMBRANE PROTEIN, PUTATIVE-RELATED"/>
    <property type="match status" value="1"/>
</dbReference>
<feature type="domain" description="PhoD-like phosphatase" evidence="1">
    <location>
        <begin position="109"/>
        <end position="380"/>
    </location>
</feature>
<dbReference type="Gene3D" id="3.60.21.70">
    <property type="entry name" value="PhoD-like phosphatase"/>
    <property type="match status" value="1"/>
</dbReference>
<evidence type="ECO:0000313" key="2">
    <source>
        <dbReference type="EMBL" id="WFD22071.1"/>
    </source>
</evidence>
<evidence type="ECO:0000259" key="1">
    <source>
        <dbReference type="Pfam" id="PF19050"/>
    </source>
</evidence>
<dbReference type="CDD" id="cd07389">
    <property type="entry name" value="MPP_PhoD"/>
    <property type="match status" value="1"/>
</dbReference>
<keyword evidence="3" id="KW-1185">Reference proteome</keyword>
<proteinExistence type="predicted"/>
<dbReference type="Proteomes" id="UP001214415">
    <property type="component" value="Chromosome 1"/>
</dbReference>
<dbReference type="InterPro" id="IPR018946">
    <property type="entry name" value="PhoD-like_MPP"/>
</dbReference>
<evidence type="ECO:0000313" key="3">
    <source>
        <dbReference type="Proteomes" id="UP001214415"/>
    </source>
</evidence>